<organism evidence="1">
    <name type="scientific">marine metagenome</name>
    <dbReference type="NCBI Taxonomy" id="408172"/>
    <lineage>
        <taxon>unclassified sequences</taxon>
        <taxon>metagenomes</taxon>
        <taxon>ecological metagenomes</taxon>
    </lineage>
</organism>
<gene>
    <name evidence="1" type="ORF">METZ01_LOCUS199762</name>
</gene>
<protein>
    <recommendedName>
        <fullName evidence="2">ABM domain-containing protein</fullName>
    </recommendedName>
</protein>
<evidence type="ECO:0008006" key="2">
    <source>
        <dbReference type="Google" id="ProtNLM"/>
    </source>
</evidence>
<proteinExistence type="predicted"/>
<reference evidence="1" key="1">
    <citation type="submission" date="2018-05" db="EMBL/GenBank/DDBJ databases">
        <authorList>
            <person name="Lanie J.A."/>
            <person name="Ng W.-L."/>
            <person name="Kazmierczak K.M."/>
            <person name="Andrzejewski T.M."/>
            <person name="Davidsen T.M."/>
            <person name="Wayne K.J."/>
            <person name="Tettelin H."/>
            <person name="Glass J.I."/>
            <person name="Rusch D."/>
            <person name="Podicherti R."/>
            <person name="Tsui H.-C.T."/>
            <person name="Winkler M.E."/>
        </authorList>
    </citation>
    <scope>NUCLEOTIDE SEQUENCE</scope>
</reference>
<dbReference type="AlphaFoldDB" id="A0A382E878"/>
<sequence length="118" mass="14930">MAIFESESWLIAEGKHKEHDEEMHRWFKWVNEHQELFPEWKSVRYFEKHAAGDDSGRRMMIWEYDSFTAYEKYKTRRKDYEGPYKEYKENDPYYKGVFIHSRMRVEFWKDLERELWIE</sequence>
<evidence type="ECO:0000313" key="1">
    <source>
        <dbReference type="EMBL" id="SVB46908.1"/>
    </source>
</evidence>
<dbReference type="EMBL" id="UINC01043202">
    <property type="protein sequence ID" value="SVB46908.1"/>
    <property type="molecule type" value="Genomic_DNA"/>
</dbReference>
<accession>A0A382E878</accession>
<name>A0A382E878_9ZZZZ</name>